<dbReference type="EMBL" id="KV878136">
    <property type="protein sequence ID" value="OJJ07291.1"/>
    <property type="molecule type" value="Genomic_DNA"/>
</dbReference>
<dbReference type="AlphaFoldDB" id="A0A1L9Q0J2"/>
<protein>
    <submittedName>
        <fullName evidence="2">Uncharacterized protein</fullName>
    </submittedName>
</protein>
<dbReference type="GeneID" id="63726707"/>
<keyword evidence="3" id="KW-1185">Reference proteome</keyword>
<evidence type="ECO:0000313" key="2">
    <source>
        <dbReference type="EMBL" id="OJJ07291.1"/>
    </source>
</evidence>
<dbReference type="OrthoDB" id="4461621at2759"/>
<dbReference type="VEuPathDB" id="FungiDB:ASPVEDRAFT_363583"/>
<gene>
    <name evidence="2" type="ORF">ASPVEDRAFT_363583</name>
</gene>
<dbReference type="STRING" id="1036611.A0A1L9Q0J2"/>
<proteinExistence type="predicted"/>
<feature type="compositionally biased region" description="Acidic residues" evidence="1">
    <location>
        <begin position="554"/>
        <end position="563"/>
    </location>
</feature>
<name>A0A1L9Q0J2_ASPVE</name>
<evidence type="ECO:0000256" key="1">
    <source>
        <dbReference type="SAM" id="MobiDB-lite"/>
    </source>
</evidence>
<sequence length="563" mass="63024">MNASALPTHGFPLKDDSINGAQLPLIILADLDDSERTRLIHHLRGSVKDGEPLIVHIWGPSIETLQSIAKQGPFPDSQANIHAIAVLASRAGWDGLLVADQLTKRQLNGSLRVGEYPTVSAVMVSIRTCTEGRIRILAKRTAGPTWPIGGDEHELVYEDILTEMSTFEPTAPIRGDNPFPDAGLVLYDPDRRPFSPETSGTLEWEKQCGADVSRIELPKGTIQHGRDHFNVVLLFPTTEDEQKTTESALQQAMDVCLQLNQSEDGEDGESSSPLQVHVVPWDCHKAVSRRQIIELWDACQRCLPLNKIQWEVFLLKEPIQDVANVELGVVRERYGGYKFAQAPLRHIVSRRSYTEPEVVAPNHPFYVTTPDWQSTSYALTWIPVFYLTNKLTPEQDRAVRGEIVRLVDVDVADSKCACYVPWTKDESCEGNLDDMWEIFWDVYTYKRGHAVPCGHNTPVFFIDRQSGIDQTVIVAEADTLYIPRDQKTTASELLDGIDVPQLRGFRHNRIPAAEAHGAFVNLGIANMGFDEFGDEAQVKKYSRPGWPGHGILKDEDEDDDSDE</sequence>
<evidence type="ECO:0000313" key="3">
    <source>
        <dbReference type="Proteomes" id="UP000184073"/>
    </source>
</evidence>
<dbReference type="Proteomes" id="UP000184073">
    <property type="component" value="Unassembled WGS sequence"/>
</dbReference>
<organism evidence="2 3">
    <name type="scientific">Aspergillus versicolor CBS 583.65</name>
    <dbReference type="NCBI Taxonomy" id="1036611"/>
    <lineage>
        <taxon>Eukaryota</taxon>
        <taxon>Fungi</taxon>
        <taxon>Dikarya</taxon>
        <taxon>Ascomycota</taxon>
        <taxon>Pezizomycotina</taxon>
        <taxon>Eurotiomycetes</taxon>
        <taxon>Eurotiomycetidae</taxon>
        <taxon>Eurotiales</taxon>
        <taxon>Aspergillaceae</taxon>
        <taxon>Aspergillus</taxon>
        <taxon>Aspergillus subgen. Nidulantes</taxon>
    </lineage>
</organism>
<accession>A0A1L9Q0J2</accession>
<dbReference type="RefSeq" id="XP_040673053.1">
    <property type="nucleotide sequence ID" value="XM_040811196.1"/>
</dbReference>
<reference evidence="3" key="1">
    <citation type="journal article" date="2017" name="Genome Biol.">
        <title>Comparative genomics reveals high biological diversity and specific adaptations in the industrially and medically important fungal genus Aspergillus.</title>
        <authorList>
            <person name="de Vries R.P."/>
            <person name="Riley R."/>
            <person name="Wiebenga A."/>
            <person name="Aguilar-Osorio G."/>
            <person name="Amillis S."/>
            <person name="Uchima C.A."/>
            <person name="Anderluh G."/>
            <person name="Asadollahi M."/>
            <person name="Askin M."/>
            <person name="Barry K."/>
            <person name="Battaglia E."/>
            <person name="Bayram O."/>
            <person name="Benocci T."/>
            <person name="Braus-Stromeyer S.A."/>
            <person name="Caldana C."/>
            <person name="Canovas D."/>
            <person name="Cerqueira G.C."/>
            <person name="Chen F."/>
            <person name="Chen W."/>
            <person name="Choi C."/>
            <person name="Clum A."/>
            <person name="Dos Santos R.A."/>
            <person name="Damasio A.R."/>
            <person name="Diallinas G."/>
            <person name="Emri T."/>
            <person name="Fekete E."/>
            <person name="Flipphi M."/>
            <person name="Freyberg S."/>
            <person name="Gallo A."/>
            <person name="Gournas C."/>
            <person name="Habgood R."/>
            <person name="Hainaut M."/>
            <person name="Harispe M.L."/>
            <person name="Henrissat B."/>
            <person name="Hilden K.S."/>
            <person name="Hope R."/>
            <person name="Hossain A."/>
            <person name="Karabika E."/>
            <person name="Karaffa L."/>
            <person name="Karanyi Z."/>
            <person name="Krasevec N."/>
            <person name="Kuo A."/>
            <person name="Kusch H."/>
            <person name="LaButti K."/>
            <person name="Lagendijk E.L."/>
            <person name="Lapidus A."/>
            <person name="Levasseur A."/>
            <person name="Lindquist E."/>
            <person name="Lipzen A."/>
            <person name="Logrieco A.F."/>
            <person name="MacCabe A."/>
            <person name="Maekelae M.R."/>
            <person name="Malavazi I."/>
            <person name="Melin P."/>
            <person name="Meyer V."/>
            <person name="Mielnichuk N."/>
            <person name="Miskei M."/>
            <person name="Molnar A.P."/>
            <person name="Mule G."/>
            <person name="Ngan C.Y."/>
            <person name="Orejas M."/>
            <person name="Orosz E."/>
            <person name="Ouedraogo J.P."/>
            <person name="Overkamp K.M."/>
            <person name="Park H.-S."/>
            <person name="Perrone G."/>
            <person name="Piumi F."/>
            <person name="Punt P.J."/>
            <person name="Ram A.F."/>
            <person name="Ramon A."/>
            <person name="Rauscher S."/>
            <person name="Record E."/>
            <person name="Riano-Pachon D.M."/>
            <person name="Robert V."/>
            <person name="Roehrig J."/>
            <person name="Ruller R."/>
            <person name="Salamov A."/>
            <person name="Salih N.S."/>
            <person name="Samson R.A."/>
            <person name="Sandor E."/>
            <person name="Sanguinetti M."/>
            <person name="Schuetze T."/>
            <person name="Sepcic K."/>
            <person name="Shelest E."/>
            <person name="Sherlock G."/>
            <person name="Sophianopoulou V."/>
            <person name="Squina F.M."/>
            <person name="Sun H."/>
            <person name="Susca A."/>
            <person name="Todd R.B."/>
            <person name="Tsang A."/>
            <person name="Unkles S.E."/>
            <person name="van de Wiele N."/>
            <person name="van Rossen-Uffink D."/>
            <person name="Oliveira J.V."/>
            <person name="Vesth T.C."/>
            <person name="Visser J."/>
            <person name="Yu J.-H."/>
            <person name="Zhou M."/>
            <person name="Andersen M.R."/>
            <person name="Archer D.B."/>
            <person name="Baker S.E."/>
            <person name="Benoit I."/>
            <person name="Brakhage A.A."/>
            <person name="Braus G.H."/>
            <person name="Fischer R."/>
            <person name="Frisvad J.C."/>
            <person name="Goldman G.H."/>
            <person name="Houbraken J."/>
            <person name="Oakley B."/>
            <person name="Pocsi I."/>
            <person name="Scazzocchio C."/>
            <person name="Seiboth B."/>
            <person name="vanKuyk P.A."/>
            <person name="Wortman J."/>
            <person name="Dyer P.S."/>
            <person name="Grigoriev I.V."/>
        </authorList>
    </citation>
    <scope>NUCLEOTIDE SEQUENCE [LARGE SCALE GENOMIC DNA]</scope>
    <source>
        <strain evidence="3">CBS 583.65</strain>
    </source>
</reference>
<feature type="region of interest" description="Disordered" evidence="1">
    <location>
        <begin position="540"/>
        <end position="563"/>
    </location>
</feature>